<accession>D8S0L3</accession>
<organism evidence="12">
    <name type="scientific">Selaginella moellendorffii</name>
    <name type="common">Spikemoss</name>
    <dbReference type="NCBI Taxonomy" id="88036"/>
    <lineage>
        <taxon>Eukaryota</taxon>
        <taxon>Viridiplantae</taxon>
        <taxon>Streptophyta</taxon>
        <taxon>Embryophyta</taxon>
        <taxon>Tracheophyta</taxon>
        <taxon>Lycopodiopsida</taxon>
        <taxon>Selaginellales</taxon>
        <taxon>Selaginellaceae</taxon>
        <taxon>Selaginella</taxon>
    </lineage>
</organism>
<dbReference type="PANTHER" id="PTHR12645:SF0">
    <property type="entry name" value="FAD-LINKED SULFHYDRYL OXIDASE ALR"/>
    <property type="match status" value="1"/>
</dbReference>
<dbReference type="GO" id="GO:0050660">
    <property type="term" value="F:flavin adenine dinucleotide binding"/>
    <property type="evidence" value="ECO:0000318"/>
    <property type="project" value="GO_Central"/>
</dbReference>
<dbReference type="FunFam" id="1.20.120.310:FF:000002">
    <property type="entry name" value="Sulfhydryl oxidase"/>
    <property type="match status" value="1"/>
</dbReference>
<dbReference type="InParanoid" id="D8S0L3"/>
<dbReference type="Proteomes" id="UP000001514">
    <property type="component" value="Unassembled WGS sequence"/>
</dbReference>
<dbReference type="Gramene" id="EFJ18216">
    <property type="protein sequence ID" value="EFJ18216"/>
    <property type="gene ID" value="SELMODRAFT_113099"/>
</dbReference>
<dbReference type="FunCoup" id="D8S0L3">
    <property type="interactions" value="2051"/>
</dbReference>
<comment type="cofactor">
    <cofactor evidence="1 8">
        <name>FAD</name>
        <dbReference type="ChEBI" id="CHEBI:57692"/>
    </cofactor>
</comment>
<dbReference type="KEGG" id="smo:SELMODRAFT_113099"/>
<evidence type="ECO:0000256" key="6">
    <source>
        <dbReference type="ARBA" id="ARBA00052964"/>
    </source>
</evidence>
<dbReference type="Pfam" id="PF04777">
    <property type="entry name" value="Evr1_Alr"/>
    <property type="match status" value="1"/>
</dbReference>
<dbReference type="InterPro" id="IPR039799">
    <property type="entry name" value="ALR/ERV"/>
</dbReference>
<evidence type="ECO:0000313" key="11">
    <source>
        <dbReference type="EMBL" id="EFJ21947.1"/>
    </source>
</evidence>
<dbReference type="EMBL" id="GL377610">
    <property type="protein sequence ID" value="EFJ18216.1"/>
    <property type="molecule type" value="Genomic_DNA"/>
</dbReference>
<dbReference type="GO" id="GO:0005739">
    <property type="term" value="C:mitochondrion"/>
    <property type="evidence" value="ECO:0000318"/>
    <property type="project" value="GO_Central"/>
</dbReference>
<dbReference type="GO" id="GO:0016971">
    <property type="term" value="F:flavin-dependent sulfhydryl oxidase activity"/>
    <property type="evidence" value="ECO:0000318"/>
    <property type="project" value="GO_Central"/>
</dbReference>
<dbReference type="InterPro" id="IPR036774">
    <property type="entry name" value="ERV/ALR_sulphydryl_oxid_sf"/>
</dbReference>
<dbReference type="Gramene" id="EFJ21947">
    <property type="protein sequence ID" value="EFJ21947"/>
    <property type="gene ID" value="SELMODRAFT_105740"/>
</dbReference>
<dbReference type="OMA" id="FALWMCQ"/>
<sequence length="120" mass="13721">PVTREDLGRATWTFLHSLAAQYPDKPTRQQQKDVRELMAIISRMYPCKECADHFKEVLKSNPVRANSGVDLSQWMCRVHNIVNRSLGKPQFSCERVDARWGALHCDGACDVHGRLHSMKS</sequence>
<dbReference type="AlphaFoldDB" id="D8S0L3"/>
<keyword evidence="2 8" id="KW-0285">Flavoprotein</keyword>
<dbReference type="OrthoDB" id="17199at2759"/>
<evidence type="ECO:0000256" key="4">
    <source>
        <dbReference type="ARBA" id="ARBA00023002"/>
    </source>
</evidence>
<keyword evidence="5" id="KW-1015">Disulfide bond</keyword>
<comment type="function">
    <text evidence="7">FAD-dependent sulfhydryl oxidase that catalyzes disulfide bond formation. Oxidizes thioredoxin in vitro. Required for the import and folding of small cysteine-containing proteins in the mitochondrial intermembrane space, and can act independently of the oxidoreductase MIA40. Can oxidize the cytochrome c oxidase assembly protein COX19, a typical substrate of MIA40.</text>
</comment>
<evidence type="ECO:0000256" key="5">
    <source>
        <dbReference type="ARBA" id="ARBA00023157"/>
    </source>
</evidence>
<evidence type="ECO:0000256" key="7">
    <source>
        <dbReference type="ARBA" id="ARBA00054445"/>
    </source>
</evidence>
<evidence type="ECO:0000313" key="12">
    <source>
        <dbReference type="Proteomes" id="UP000001514"/>
    </source>
</evidence>
<keyword evidence="4 8" id="KW-0560">Oxidoreductase</keyword>
<protein>
    <recommendedName>
        <fullName evidence="8">Sulfhydryl oxidase</fullName>
        <ecNumber evidence="8">1.8.3.2</ecNumber>
    </recommendedName>
</protein>
<dbReference type="KEGG" id="smo:SELMODRAFT_105740"/>
<keyword evidence="12" id="KW-1185">Reference proteome</keyword>
<feature type="non-terminal residue" evidence="11">
    <location>
        <position position="1"/>
    </location>
</feature>
<evidence type="ECO:0000259" key="9">
    <source>
        <dbReference type="PROSITE" id="PS51324"/>
    </source>
</evidence>
<dbReference type="PROSITE" id="PS51324">
    <property type="entry name" value="ERV_ALR"/>
    <property type="match status" value="1"/>
</dbReference>
<dbReference type="InterPro" id="IPR017905">
    <property type="entry name" value="ERV/ALR_sulphydryl_oxidase"/>
</dbReference>
<evidence type="ECO:0000256" key="1">
    <source>
        <dbReference type="ARBA" id="ARBA00001974"/>
    </source>
</evidence>
<dbReference type="eggNOG" id="KOG3355">
    <property type="taxonomic scope" value="Eukaryota"/>
</dbReference>
<evidence type="ECO:0000256" key="8">
    <source>
        <dbReference type="RuleBase" id="RU371123"/>
    </source>
</evidence>
<proteinExistence type="predicted"/>
<dbReference type="EC" id="1.8.3.2" evidence="8"/>
<comment type="catalytic activity">
    <reaction evidence="6">
        <text>2 R'C(R)SH + O2 = R'C(R)S-S(R)CR' + H2O2</text>
        <dbReference type="Rhea" id="RHEA:17357"/>
        <dbReference type="ChEBI" id="CHEBI:15379"/>
        <dbReference type="ChEBI" id="CHEBI:16240"/>
        <dbReference type="ChEBI" id="CHEBI:16520"/>
        <dbReference type="ChEBI" id="CHEBI:17412"/>
        <dbReference type="EC" id="1.8.3.2"/>
    </reaction>
    <physiologicalReaction direction="left-to-right" evidence="6">
        <dbReference type="Rhea" id="RHEA:17358"/>
    </physiologicalReaction>
</comment>
<dbReference type="STRING" id="88036.D8S0L3"/>
<dbReference type="Gene3D" id="1.20.120.310">
    <property type="entry name" value="ERV/ALR sulfhydryl oxidase domain"/>
    <property type="match status" value="1"/>
</dbReference>
<feature type="domain" description="ERV/ALR sulfhydryl oxidase" evidence="9">
    <location>
        <begin position="1"/>
        <end position="100"/>
    </location>
</feature>
<dbReference type="PANTHER" id="PTHR12645">
    <property type="entry name" value="ALR/ERV"/>
    <property type="match status" value="1"/>
</dbReference>
<dbReference type="HOGENOM" id="CLU_070631_3_2_1"/>
<gene>
    <name evidence="11" type="ORF">SELMODRAFT_105740</name>
    <name evidence="10" type="ORF">SELMODRAFT_113099</name>
</gene>
<name>D8S0L3_SELML</name>
<evidence type="ECO:0000256" key="3">
    <source>
        <dbReference type="ARBA" id="ARBA00022827"/>
    </source>
</evidence>
<reference evidence="11 12" key="1">
    <citation type="journal article" date="2011" name="Science">
        <title>The Selaginella genome identifies genetic changes associated with the evolution of vascular plants.</title>
        <authorList>
            <person name="Banks J.A."/>
            <person name="Nishiyama T."/>
            <person name="Hasebe M."/>
            <person name="Bowman J.L."/>
            <person name="Gribskov M."/>
            <person name="dePamphilis C."/>
            <person name="Albert V.A."/>
            <person name="Aono N."/>
            <person name="Aoyama T."/>
            <person name="Ambrose B.A."/>
            <person name="Ashton N.W."/>
            <person name="Axtell M.J."/>
            <person name="Barker E."/>
            <person name="Barker M.S."/>
            <person name="Bennetzen J.L."/>
            <person name="Bonawitz N.D."/>
            <person name="Chapple C."/>
            <person name="Cheng C."/>
            <person name="Correa L.G."/>
            <person name="Dacre M."/>
            <person name="DeBarry J."/>
            <person name="Dreyer I."/>
            <person name="Elias M."/>
            <person name="Engstrom E.M."/>
            <person name="Estelle M."/>
            <person name="Feng L."/>
            <person name="Finet C."/>
            <person name="Floyd S.K."/>
            <person name="Frommer W.B."/>
            <person name="Fujita T."/>
            <person name="Gramzow L."/>
            <person name="Gutensohn M."/>
            <person name="Harholt J."/>
            <person name="Hattori M."/>
            <person name="Heyl A."/>
            <person name="Hirai T."/>
            <person name="Hiwatashi Y."/>
            <person name="Ishikawa M."/>
            <person name="Iwata M."/>
            <person name="Karol K.G."/>
            <person name="Koehler B."/>
            <person name="Kolukisaoglu U."/>
            <person name="Kubo M."/>
            <person name="Kurata T."/>
            <person name="Lalonde S."/>
            <person name="Li K."/>
            <person name="Li Y."/>
            <person name="Litt A."/>
            <person name="Lyons E."/>
            <person name="Manning G."/>
            <person name="Maruyama T."/>
            <person name="Michael T.P."/>
            <person name="Mikami K."/>
            <person name="Miyazaki S."/>
            <person name="Morinaga S."/>
            <person name="Murata T."/>
            <person name="Mueller-Roeber B."/>
            <person name="Nelson D.R."/>
            <person name="Obara M."/>
            <person name="Oguri Y."/>
            <person name="Olmstead R.G."/>
            <person name="Onodera N."/>
            <person name="Petersen B.L."/>
            <person name="Pils B."/>
            <person name="Prigge M."/>
            <person name="Rensing S.A."/>
            <person name="Riano-Pachon D.M."/>
            <person name="Roberts A.W."/>
            <person name="Sato Y."/>
            <person name="Scheller H.V."/>
            <person name="Schulz B."/>
            <person name="Schulz C."/>
            <person name="Shakirov E.V."/>
            <person name="Shibagaki N."/>
            <person name="Shinohara N."/>
            <person name="Shippen D.E."/>
            <person name="Soerensen I."/>
            <person name="Sotooka R."/>
            <person name="Sugimoto N."/>
            <person name="Sugita M."/>
            <person name="Sumikawa N."/>
            <person name="Tanurdzic M."/>
            <person name="Theissen G."/>
            <person name="Ulvskov P."/>
            <person name="Wakazuki S."/>
            <person name="Weng J.K."/>
            <person name="Willats W.W."/>
            <person name="Wipf D."/>
            <person name="Wolf P.G."/>
            <person name="Yang L."/>
            <person name="Zimmer A.D."/>
            <person name="Zhu Q."/>
            <person name="Mitros T."/>
            <person name="Hellsten U."/>
            <person name="Loque D."/>
            <person name="Otillar R."/>
            <person name="Salamov A."/>
            <person name="Schmutz J."/>
            <person name="Shapiro H."/>
            <person name="Lindquist E."/>
            <person name="Lucas S."/>
            <person name="Rokhsar D."/>
            <person name="Grigoriev I.V."/>
        </authorList>
    </citation>
    <scope>NUCLEOTIDE SEQUENCE [LARGE SCALE GENOMIC DNA]</scope>
</reference>
<keyword evidence="3 8" id="KW-0274">FAD</keyword>
<evidence type="ECO:0000313" key="10">
    <source>
        <dbReference type="EMBL" id="EFJ18216.1"/>
    </source>
</evidence>
<evidence type="ECO:0000256" key="2">
    <source>
        <dbReference type="ARBA" id="ARBA00022630"/>
    </source>
</evidence>
<dbReference type="EMBL" id="GL377597">
    <property type="protein sequence ID" value="EFJ21947.1"/>
    <property type="molecule type" value="Genomic_DNA"/>
</dbReference>
<dbReference type="SUPFAM" id="SSF69000">
    <property type="entry name" value="FAD-dependent thiol oxidase"/>
    <property type="match status" value="1"/>
</dbReference>